<protein>
    <submittedName>
        <fullName evidence="1">Uncharacterized protein</fullName>
    </submittedName>
</protein>
<sequence>MKIRWLRFRKSEPNDIFFKYQFDGDFHSMKIKSSRKTKAVTAPVPQLYLTKLSISSAKKADLVSLCSDGTIPSEFHAYIKTLPDSNTIRDSCPIQIS</sequence>
<evidence type="ECO:0000313" key="2">
    <source>
        <dbReference type="Proteomes" id="UP000828390"/>
    </source>
</evidence>
<dbReference type="EMBL" id="JAIWYP010000001">
    <property type="protein sequence ID" value="KAH3876965.1"/>
    <property type="molecule type" value="Genomic_DNA"/>
</dbReference>
<comment type="caution">
    <text evidence="1">The sequence shown here is derived from an EMBL/GenBank/DDBJ whole genome shotgun (WGS) entry which is preliminary data.</text>
</comment>
<keyword evidence="2" id="KW-1185">Reference proteome</keyword>
<evidence type="ECO:0000313" key="1">
    <source>
        <dbReference type="EMBL" id="KAH3876965.1"/>
    </source>
</evidence>
<gene>
    <name evidence="1" type="ORF">DPMN_000818</name>
</gene>
<dbReference type="Proteomes" id="UP000828390">
    <property type="component" value="Unassembled WGS sequence"/>
</dbReference>
<organism evidence="1 2">
    <name type="scientific">Dreissena polymorpha</name>
    <name type="common">Zebra mussel</name>
    <name type="synonym">Mytilus polymorpha</name>
    <dbReference type="NCBI Taxonomy" id="45954"/>
    <lineage>
        <taxon>Eukaryota</taxon>
        <taxon>Metazoa</taxon>
        <taxon>Spiralia</taxon>
        <taxon>Lophotrochozoa</taxon>
        <taxon>Mollusca</taxon>
        <taxon>Bivalvia</taxon>
        <taxon>Autobranchia</taxon>
        <taxon>Heteroconchia</taxon>
        <taxon>Euheterodonta</taxon>
        <taxon>Imparidentia</taxon>
        <taxon>Neoheterodontei</taxon>
        <taxon>Myida</taxon>
        <taxon>Dreissenoidea</taxon>
        <taxon>Dreissenidae</taxon>
        <taxon>Dreissena</taxon>
    </lineage>
</organism>
<proteinExistence type="predicted"/>
<reference evidence="1" key="1">
    <citation type="journal article" date="2019" name="bioRxiv">
        <title>The Genome of the Zebra Mussel, Dreissena polymorpha: A Resource for Invasive Species Research.</title>
        <authorList>
            <person name="McCartney M.A."/>
            <person name="Auch B."/>
            <person name="Kono T."/>
            <person name="Mallez S."/>
            <person name="Zhang Y."/>
            <person name="Obille A."/>
            <person name="Becker A."/>
            <person name="Abrahante J.E."/>
            <person name="Garbe J."/>
            <person name="Badalamenti J.P."/>
            <person name="Herman A."/>
            <person name="Mangelson H."/>
            <person name="Liachko I."/>
            <person name="Sullivan S."/>
            <person name="Sone E.D."/>
            <person name="Koren S."/>
            <person name="Silverstein K.A.T."/>
            <person name="Beckman K.B."/>
            <person name="Gohl D.M."/>
        </authorList>
    </citation>
    <scope>NUCLEOTIDE SEQUENCE</scope>
    <source>
        <strain evidence="1">Duluth1</strain>
        <tissue evidence="1">Whole animal</tissue>
    </source>
</reference>
<reference evidence="1" key="2">
    <citation type="submission" date="2020-11" db="EMBL/GenBank/DDBJ databases">
        <authorList>
            <person name="McCartney M.A."/>
            <person name="Auch B."/>
            <person name="Kono T."/>
            <person name="Mallez S."/>
            <person name="Becker A."/>
            <person name="Gohl D.M."/>
            <person name="Silverstein K.A.T."/>
            <person name="Koren S."/>
            <person name="Bechman K.B."/>
            <person name="Herman A."/>
            <person name="Abrahante J.E."/>
            <person name="Garbe J."/>
        </authorList>
    </citation>
    <scope>NUCLEOTIDE SEQUENCE</scope>
    <source>
        <strain evidence="1">Duluth1</strain>
        <tissue evidence="1">Whole animal</tissue>
    </source>
</reference>
<dbReference type="AlphaFoldDB" id="A0A9D4MGK7"/>
<accession>A0A9D4MGK7</accession>
<name>A0A9D4MGK7_DREPO</name>